<dbReference type="Proteomes" id="UP000320876">
    <property type="component" value="Unassembled WGS sequence"/>
</dbReference>
<dbReference type="Pfam" id="PF04014">
    <property type="entry name" value="MazE_antitoxin"/>
    <property type="match status" value="1"/>
</dbReference>
<dbReference type="RefSeq" id="WP_170220901.1">
    <property type="nucleotide sequence ID" value="NZ_VFML01000001.1"/>
</dbReference>
<feature type="compositionally biased region" description="Basic and acidic residues" evidence="2">
    <location>
        <begin position="82"/>
        <end position="92"/>
    </location>
</feature>
<dbReference type="PROSITE" id="PS51740">
    <property type="entry name" value="SPOVT_ABRB"/>
    <property type="match status" value="1"/>
</dbReference>
<protein>
    <submittedName>
        <fullName evidence="4">AbrB family looped-hinge helix DNA binding protein</fullName>
    </submittedName>
</protein>
<evidence type="ECO:0000259" key="3">
    <source>
        <dbReference type="PROSITE" id="PS51740"/>
    </source>
</evidence>
<reference evidence="4 5" key="1">
    <citation type="submission" date="2019-06" db="EMBL/GenBank/DDBJ databases">
        <title>Sequencing the genomes of 1000 actinobacteria strains.</title>
        <authorList>
            <person name="Klenk H.-P."/>
        </authorList>
    </citation>
    <scope>NUCLEOTIDE SEQUENCE [LARGE SCALE GENOMIC DNA]</scope>
    <source>
        <strain evidence="4 5">DSM 45679</strain>
    </source>
</reference>
<dbReference type="InterPro" id="IPR007159">
    <property type="entry name" value="SpoVT-AbrB_dom"/>
</dbReference>
<dbReference type="AlphaFoldDB" id="A0A542DPB7"/>
<dbReference type="InterPro" id="IPR037914">
    <property type="entry name" value="SpoVT-AbrB_sf"/>
</dbReference>
<organism evidence="4 5">
    <name type="scientific">Amycolatopsis cihanbeyliensis</name>
    <dbReference type="NCBI Taxonomy" id="1128664"/>
    <lineage>
        <taxon>Bacteria</taxon>
        <taxon>Bacillati</taxon>
        <taxon>Actinomycetota</taxon>
        <taxon>Actinomycetes</taxon>
        <taxon>Pseudonocardiales</taxon>
        <taxon>Pseudonocardiaceae</taxon>
        <taxon>Amycolatopsis</taxon>
    </lineage>
</organism>
<feature type="region of interest" description="Disordered" evidence="2">
    <location>
        <begin position="82"/>
        <end position="107"/>
    </location>
</feature>
<evidence type="ECO:0000256" key="1">
    <source>
        <dbReference type="PROSITE-ProRule" id="PRU01076"/>
    </source>
</evidence>
<keyword evidence="1" id="KW-0238">DNA-binding</keyword>
<dbReference type="EMBL" id="VFML01000001">
    <property type="protein sequence ID" value="TQJ04896.1"/>
    <property type="molecule type" value="Genomic_DNA"/>
</dbReference>
<dbReference type="SMART" id="SM00966">
    <property type="entry name" value="SpoVT_AbrB"/>
    <property type="match status" value="1"/>
</dbReference>
<dbReference type="Gene3D" id="2.10.260.10">
    <property type="match status" value="1"/>
</dbReference>
<dbReference type="SUPFAM" id="SSF89447">
    <property type="entry name" value="AbrB/MazE/MraZ-like"/>
    <property type="match status" value="1"/>
</dbReference>
<comment type="caution">
    <text evidence="4">The sequence shown here is derived from an EMBL/GenBank/DDBJ whole genome shotgun (WGS) entry which is preliminary data.</text>
</comment>
<proteinExistence type="predicted"/>
<gene>
    <name evidence="4" type="ORF">FB471_4706</name>
</gene>
<evidence type="ECO:0000313" key="4">
    <source>
        <dbReference type="EMBL" id="TQJ04896.1"/>
    </source>
</evidence>
<feature type="region of interest" description="Disordered" evidence="2">
    <location>
        <begin position="1"/>
        <end position="20"/>
    </location>
</feature>
<evidence type="ECO:0000256" key="2">
    <source>
        <dbReference type="SAM" id="MobiDB-lite"/>
    </source>
</evidence>
<name>A0A542DPB7_AMYCI</name>
<evidence type="ECO:0000313" key="5">
    <source>
        <dbReference type="Proteomes" id="UP000320876"/>
    </source>
</evidence>
<sequence>MATADEQEGQVQLTASPDGRVTIPAPLRRAAGIEPGQRLVAYVEGGRVVLEEWGHLLRRVQGRVAAATAEATGSAVDELLAERRAEAAREDVSPNATAGELAGPETS</sequence>
<keyword evidence="5" id="KW-1185">Reference proteome</keyword>
<dbReference type="GO" id="GO:0003677">
    <property type="term" value="F:DNA binding"/>
    <property type="evidence" value="ECO:0007669"/>
    <property type="project" value="UniProtKB-UniRule"/>
</dbReference>
<accession>A0A542DPB7</accession>
<feature type="domain" description="SpoVT-AbrB" evidence="3">
    <location>
        <begin position="10"/>
        <end position="55"/>
    </location>
</feature>